<dbReference type="Proteomes" id="UP000266841">
    <property type="component" value="Unassembled WGS sequence"/>
</dbReference>
<feature type="transmembrane region" description="Helical" evidence="2">
    <location>
        <begin position="180"/>
        <end position="206"/>
    </location>
</feature>
<dbReference type="GO" id="GO:0005254">
    <property type="term" value="F:chloride channel activity"/>
    <property type="evidence" value="ECO:0007669"/>
    <property type="project" value="InterPro"/>
</dbReference>
<evidence type="ECO:0000256" key="1">
    <source>
        <dbReference type="SAM" id="MobiDB-lite"/>
    </source>
</evidence>
<keyword evidence="2" id="KW-1133">Transmembrane helix</keyword>
<dbReference type="OMA" id="WLWTQWE"/>
<accession>K0RR94</accession>
<dbReference type="AlphaFoldDB" id="K0RR94"/>
<organism evidence="3 4">
    <name type="scientific">Thalassiosira oceanica</name>
    <name type="common">Marine diatom</name>
    <dbReference type="NCBI Taxonomy" id="159749"/>
    <lineage>
        <taxon>Eukaryota</taxon>
        <taxon>Sar</taxon>
        <taxon>Stramenopiles</taxon>
        <taxon>Ochrophyta</taxon>
        <taxon>Bacillariophyta</taxon>
        <taxon>Coscinodiscophyceae</taxon>
        <taxon>Thalassiosirophycidae</taxon>
        <taxon>Thalassiosirales</taxon>
        <taxon>Thalassiosiraceae</taxon>
        <taxon>Thalassiosira</taxon>
    </lineage>
</organism>
<gene>
    <name evidence="3" type="ORF">THAOC_31983</name>
</gene>
<dbReference type="OrthoDB" id="417078at2759"/>
<evidence type="ECO:0000313" key="3">
    <source>
        <dbReference type="EMBL" id="EJK49167.1"/>
    </source>
</evidence>
<evidence type="ECO:0000313" key="4">
    <source>
        <dbReference type="Proteomes" id="UP000266841"/>
    </source>
</evidence>
<keyword evidence="4" id="KW-1185">Reference proteome</keyword>
<dbReference type="eggNOG" id="ENOG502T2G6">
    <property type="taxonomic scope" value="Eukaryota"/>
</dbReference>
<feature type="region of interest" description="Disordered" evidence="1">
    <location>
        <begin position="79"/>
        <end position="98"/>
    </location>
</feature>
<protein>
    <submittedName>
        <fullName evidence="3">Uncharacterized protein</fullName>
    </submittedName>
</protein>
<evidence type="ECO:0000256" key="2">
    <source>
        <dbReference type="SAM" id="Phobius"/>
    </source>
</evidence>
<proteinExistence type="predicted"/>
<sequence>PATAISVKPDADDIFTADDYDFFTGSPSTPVLKEMIDIVDRRVTGDTYRVSSPHGTTKYDLMKLQCNILGISPKTVDELTAPNSAGPPTGSAPRPQLSSWALSTRSNRPIVSEYEPDGLWLWTQWEGTIRQMAWKSIAVSLIWSTCVNFYAYHHYITRVNVDAGPLTWWAEEIRLSNDSLYVFLASVGELWSFLFSLAVFTLAFFLNTSYEHWKAVYFAARAMQGRINDICMLVTSSAGRDYDQGTVDGTTGFHRNSRQLVVDIKRQLRMSHAFFWAATPTASDGLDDNSTAVDPTQIGPRLLTPQGLQTLVDCGQLTANENSALIATGLSPSQYAYCLLEWAMIRSMEGIRRKELIGSAGLEENILRQFTQLRAEYFNIGDYASGRMPMAYLIAIQIIVDLLVYISPLALYTRMGAFTIPSTGLICLTFTGLLELSKSFLDTFGTEGYTAHNIRVDVLVSEVNFGASQRWYNAADLLPSEMHEGGDNDI</sequence>
<reference evidence="3 4" key="1">
    <citation type="journal article" date="2012" name="Genome Biol.">
        <title>Genome and low-iron response of an oceanic diatom adapted to chronic iron limitation.</title>
        <authorList>
            <person name="Lommer M."/>
            <person name="Specht M."/>
            <person name="Roy A.S."/>
            <person name="Kraemer L."/>
            <person name="Andreson R."/>
            <person name="Gutowska M.A."/>
            <person name="Wolf J."/>
            <person name="Bergner S.V."/>
            <person name="Schilhabel M.B."/>
            <person name="Klostermeier U.C."/>
            <person name="Beiko R.G."/>
            <person name="Rosenstiel P."/>
            <person name="Hippler M."/>
            <person name="Laroche J."/>
        </authorList>
    </citation>
    <scope>NUCLEOTIDE SEQUENCE [LARGE SCALE GENOMIC DNA]</scope>
    <source>
        <strain evidence="3 4">CCMP1005</strain>
    </source>
</reference>
<comment type="caution">
    <text evidence="3">The sequence shown here is derived from an EMBL/GenBank/DDBJ whole genome shotgun (WGS) entry which is preliminary data.</text>
</comment>
<keyword evidence="2" id="KW-0812">Transmembrane</keyword>
<name>K0RR94_THAOC</name>
<keyword evidence="2" id="KW-0472">Membrane</keyword>
<feature type="transmembrane region" description="Helical" evidence="2">
    <location>
        <begin position="390"/>
        <end position="412"/>
    </location>
</feature>
<dbReference type="EMBL" id="AGNL01045056">
    <property type="protein sequence ID" value="EJK49167.1"/>
    <property type="molecule type" value="Genomic_DNA"/>
</dbReference>
<feature type="non-terminal residue" evidence="3">
    <location>
        <position position="1"/>
    </location>
</feature>